<sequence>MAQRVNALYVTFIIFDLLTFYECAFKM</sequence>
<reference evidence="2" key="2">
    <citation type="journal article" date="2015" name="Fish Shellfish Immunol.">
        <title>Early steps in the European eel (Anguilla anguilla)-Vibrio vulnificus interaction in the gills: Role of the RtxA13 toxin.</title>
        <authorList>
            <person name="Callol A."/>
            <person name="Pajuelo D."/>
            <person name="Ebbesson L."/>
            <person name="Teles M."/>
            <person name="MacKenzie S."/>
            <person name="Amaro C."/>
        </authorList>
    </citation>
    <scope>NUCLEOTIDE SEQUENCE</scope>
</reference>
<evidence type="ECO:0000313" key="2">
    <source>
        <dbReference type="EMBL" id="JAH12680.1"/>
    </source>
</evidence>
<name>A0A0E9Q8K8_ANGAN</name>
<proteinExistence type="predicted"/>
<protein>
    <submittedName>
        <fullName evidence="2">Uncharacterized protein</fullName>
    </submittedName>
</protein>
<keyword evidence="1" id="KW-0472">Membrane</keyword>
<feature type="transmembrane region" description="Helical" evidence="1">
    <location>
        <begin position="6"/>
        <end position="25"/>
    </location>
</feature>
<keyword evidence="1" id="KW-1133">Transmembrane helix</keyword>
<organism evidence="2">
    <name type="scientific">Anguilla anguilla</name>
    <name type="common">European freshwater eel</name>
    <name type="synonym">Muraena anguilla</name>
    <dbReference type="NCBI Taxonomy" id="7936"/>
    <lineage>
        <taxon>Eukaryota</taxon>
        <taxon>Metazoa</taxon>
        <taxon>Chordata</taxon>
        <taxon>Craniata</taxon>
        <taxon>Vertebrata</taxon>
        <taxon>Euteleostomi</taxon>
        <taxon>Actinopterygii</taxon>
        <taxon>Neopterygii</taxon>
        <taxon>Teleostei</taxon>
        <taxon>Anguilliformes</taxon>
        <taxon>Anguillidae</taxon>
        <taxon>Anguilla</taxon>
    </lineage>
</organism>
<dbReference type="EMBL" id="GBXM01095897">
    <property type="protein sequence ID" value="JAH12680.1"/>
    <property type="molecule type" value="Transcribed_RNA"/>
</dbReference>
<dbReference type="AlphaFoldDB" id="A0A0E9Q8K8"/>
<keyword evidence="1" id="KW-0812">Transmembrane</keyword>
<accession>A0A0E9Q8K8</accession>
<evidence type="ECO:0000256" key="1">
    <source>
        <dbReference type="SAM" id="Phobius"/>
    </source>
</evidence>
<reference evidence="2" key="1">
    <citation type="submission" date="2014-11" db="EMBL/GenBank/DDBJ databases">
        <authorList>
            <person name="Amaro Gonzalez C."/>
        </authorList>
    </citation>
    <scope>NUCLEOTIDE SEQUENCE</scope>
</reference>